<reference evidence="9" key="1">
    <citation type="submission" date="2020-04" db="EMBL/GenBank/DDBJ databases">
        <title>Draft genome resource of the tomato pathogen Pseudocercospora fuligena.</title>
        <authorList>
            <person name="Zaccaron A."/>
        </authorList>
    </citation>
    <scope>NUCLEOTIDE SEQUENCE</scope>
    <source>
        <strain evidence="9">PF001</strain>
    </source>
</reference>
<gene>
    <name evidence="9" type="ORF">HII31_00101</name>
</gene>
<dbReference type="Pfam" id="PF26191">
    <property type="entry name" value="RING-HC_RBR_RNF216"/>
    <property type="match status" value="1"/>
</dbReference>
<dbReference type="GO" id="GO:0016740">
    <property type="term" value="F:transferase activity"/>
    <property type="evidence" value="ECO:0007669"/>
    <property type="project" value="UniProtKB-KW"/>
</dbReference>
<dbReference type="EMBL" id="JABCIY010000001">
    <property type="protein sequence ID" value="KAF7198362.1"/>
    <property type="molecule type" value="Genomic_DNA"/>
</dbReference>
<protein>
    <submittedName>
        <fullName evidence="9">E3 ubiquitin-protein ligase</fullName>
    </submittedName>
</protein>
<dbReference type="InterPro" id="IPR047546">
    <property type="entry name" value="Rcat_RBR_RNF216"/>
</dbReference>
<sequence length="661" mass="74814">MDFVPLPKPGRGLWKNKADFFRPFRTAAAEAGENIAPLHDPALPRRSTEEPDLKNLNAALSALVDIFPDVQPEVFREMLLSVSEESRLQVVTEHLLQKKAKWVQGRYRMPQPTQERTKLKKRKSSAAISREHGVLEDEDLFRGENYKKAVKQVFYQEFRNLSHSTIKGVLAEQNFSYTLVRPILQQLASRSWRLSFTNFWPRKVASTAAEGHPFILWQPDTLGGEGDPAVRQTGSGELDRELYDLFVAPIVLRQRQDRERADYLKASELNEAEAEGAEALFDCECCFSSVPFEKIATCDEDCHPLCLDCIRRTVNEALYSQGWSRTADLGKATVRCFSPMAPDCHGVIPPDLVRRAVTQGADNEDAWYDYQARITSETLLKSGLPLQRCPFCSYAETNEIPQLCLKHPKALWSHVNSQFYEKLSPAIQILFMALVMMLAIPIPIFTIPLLLIIGLGWLIIHIIPEAAAVFDRSVSRVHKRRRGIRFTCQNPSCMKVSCNRCLAAWRDPHSCFESEKTSLRTAIEASATAAVKRTCPRCYLSFVKSSGCNKLVCNCGYTMCYICRSEITSKEGYAHFCQHFRPNGGRCAECERCDLYGDEDEEAAIRRAAEEAEQVWREKEGGKGKEQDEVATRAMIDALVGEGKKRWYDDFLDGLLDAIIA</sequence>
<comment type="pathway">
    <text evidence="1">Protein modification; protein ubiquitination.</text>
</comment>
<dbReference type="InterPro" id="IPR051628">
    <property type="entry name" value="LUBAC_E3_Ligases"/>
</dbReference>
<dbReference type="OrthoDB" id="10009520at2759"/>
<evidence type="ECO:0000256" key="5">
    <source>
        <dbReference type="ARBA" id="ARBA00022771"/>
    </source>
</evidence>
<evidence type="ECO:0000256" key="2">
    <source>
        <dbReference type="ARBA" id="ARBA00022679"/>
    </source>
</evidence>
<keyword evidence="10" id="KW-1185">Reference proteome</keyword>
<accession>A0A8H6RVU1</accession>
<dbReference type="CDD" id="cd20353">
    <property type="entry name" value="Rcat_RBR_RNF216"/>
    <property type="match status" value="1"/>
</dbReference>
<keyword evidence="6" id="KW-0833">Ubl conjugation pathway</keyword>
<organism evidence="9 10">
    <name type="scientific">Pseudocercospora fuligena</name>
    <dbReference type="NCBI Taxonomy" id="685502"/>
    <lineage>
        <taxon>Eukaryota</taxon>
        <taxon>Fungi</taxon>
        <taxon>Dikarya</taxon>
        <taxon>Ascomycota</taxon>
        <taxon>Pezizomycotina</taxon>
        <taxon>Dothideomycetes</taxon>
        <taxon>Dothideomycetidae</taxon>
        <taxon>Mycosphaerellales</taxon>
        <taxon>Mycosphaerellaceae</taxon>
        <taxon>Pseudocercospora</taxon>
    </lineage>
</organism>
<dbReference type="PANTHER" id="PTHR22770:SF42">
    <property type="entry name" value="FINGER PROTEIN (ZIN), PUTATIVE (AFU_ORTHOLOGUE AFUA_4G03910)-RELATED"/>
    <property type="match status" value="1"/>
</dbReference>
<dbReference type="Proteomes" id="UP000660729">
    <property type="component" value="Unassembled WGS sequence"/>
</dbReference>
<keyword evidence="2" id="KW-0808">Transferase</keyword>
<dbReference type="AlphaFoldDB" id="A0A8H6RVU1"/>
<keyword evidence="3" id="KW-0479">Metal-binding</keyword>
<dbReference type="GO" id="GO:0008270">
    <property type="term" value="F:zinc ion binding"/>
    <property type="evidence" value="ECO:0007669"/>
    <property type="project" value="UniProtKB-KW"/>
</dbReference>
<comment type="caution">
    <text evidence="9">The sequence shown here is derived from an EMBL/GenBank/DDBJ whole genome shotgun (WGS) entry which is preliminary data.</text>
</comment>
<dbReference type="PANTHER" id="PTHR22770">
    <property type="entry name" value="UBIQUITIN CONJUGATING ENZYME 7 INTERACTING PROTEIN-RELATED"/>
    <property type="match status" value="1"/>
</dbReference>
<dbReference type="PROSITE" id="PS51873">
    <property type="entry name" value="TRIAD"/>
    <property type="match status" value="1"/>
</dbReference>
<dbReference type="SUPFAM" id="SSF57850">
    <property type="entry name" value="RING/U-box"/>
    <property type="match status" value="1"/>
</dbReference>
<evidence type="ECO:0000313" key="10">
    <source>
        <dbReference type="Proteomes" id="UP000660729"/>
    </source>
</evidence>
<dbReference type="Gene3D" id="1.20.120.1750">
    <property type="match status" value="1"/>
</dbReference>
<evidence type="ECO:0000256" key="1">
    <source>
        <dbReference type="ARBA" id="ARBA00004906"/>
    </source>
</evidence>
<dbReference type="Pfam" id="PF26200">
    <property type="entry name" value="Rcat_RNF216"/>
    <property type="match status" value="1"/>
</dbReference>
<proteinExistence type="predicted"/>
<feature type="domain" description="RING-type" evidence="8">
    <location>
        <begin position="279"/>
        <end position="591"/>
    </location>
</feature>
<keyword evidence="7" id="KW-0862">Zinc</keyword>
<name>A0A8H6RVU1_9PEZI</name>
<dbReference type="InterPro" id="IPR047544">
    <property type="entry name" value="RING-HC_RBR_RNF216"/>
</dbReference>
<evidence type="ECO:0000256" key="3">
    <source>
        <dbReference type="ARBA" id="ARBA00022723"/>
    </source>
</evidence>
<keyword evidence="5" id="KW-0863">Zinc-finger</keyword>
<evidence type="ECO:0000259" key="8">
    <source>
        <dbReference type="PROSITE" id="PS51873"/>
    </source>
</evidence>
<evidence type="ECO:0000256" key="4">
    <source>
        <dbReference type="ARBA" id="ARBA00022737"/>
    </source>
</evidence>
<evidence type="ECO:0000256" key="6">
    <source>
        <dbReference type="ARBA" id="ARBA00022786"/>
    </source>
</evidence>
<keyword evidence="4" id="KW-0677">Repeat</keyword>
<dbReference type="InterPro" id="IPR044066">
    <property type="entry name" value="TRIAD_supradom"/>
</dbReference>
<evidence type="ECO:0000256" key="7">
    <source>
        <dbReference type="ARBA" id="ARBA00022833"/>
    </source>
</evidence>
<evidence type="ECO:0000313" key="9">
    <source>
        <dbReference type="EMBL" id="KAF7198362.1"/>
    </source>
</evidence>